<dbReference type="InterPro" id="IPR006496">
    <property type="entry name" value="CHP01606_Plasmodium_spp"/>
</dbReference>
<keyword evidence="3" id="KW-1185">Reference proteome</keyword>
<evidence type="ECO:0000313" key="3">
    <source>
        <dbReference type="Proteomes" id="UP000030640"/>
    </source>
</evidence>
<evidence type="ECO:0008006" key="4">
    <source>
        <dbReference type="Google" id="ProtNLM"/>
    </source>
</evidence>
<dbReference type="Pfam" id="PF09688">
    <property type="entry name" value="Wx5_PLAF3D7"/>
    <property type="match status" value="1"/>
</dbReference>
<proteinExistence type="predicted"/>
<dbReference type="VEuPathDB" id="PlasmoDB:C922_05596"/>
<dbReference type="RefSeq" id="XP_008819389.1">
    <property type="nucleotide sequence ID" value="XM_008821167.1"/>
</dbReference>
<gene>
    <name evidence="2" type="ORF">C922_05596</name>
</gene>
<evidence type="ECO:0000256" key="1">
    <source>
        <dbReference type="SAM" id="SignalP"/>
    </source>
</evidence>
<dbReference type="Proteomes" id="UP000030640">
    <property type="component" value="Unassembled WGS sequence"/>
</dbReference>
<sequence>MNSITLLLNIIALFFTFWQSDSSCDIRGPFKRSIHTQHISGGKLDPRVGRILHEADETSTETFSNSNIPYVTLVDSSDSYIDYVQLHEVEAEDIIQSEFLQKLSSQWYGAIIEMASEYVDFTELMDAQWRNKMWTDIWVKYLSRISHDLDIYFSYTFLPISCKQEIFNNLLCLTRDDFKAFLSTIDDKWNEELNKNAL</sequence>
<dbReference type="AlphaFoldDB" id="W7AFH7"/>
<keyword evidence="1" id="KW-0732">Signal</keyword>
<feature type="chain" id="PRO_5004888242" description="Plasmodium RESA N-terminal domain-containing protein" evidence="1">
    <location>
        <begin position="23"/>
        <end position="198"/>
    </location>
</feature>
<dbReference type="GeneID" id="20040870"/>
<protein>
    <recommendedName>
        <fullName evidence="4">Plasmodium RESA N-terminal domain-containing protein</fullName>
    </recommendedName>
</protein>
<feature type="signal peptide" evidence="1">
    <location>
        <begin position="1"/>
        <end position="22"/>
    </location>
</feature>
<dbReference type="EMBL" id="KI965566">
    <property type="protein sequence ID" value="EUD64021.1"/>
    <property type="molecule type" value="Genomic_DNA"/>
</dbReference>
<accession>W7AFH7</accession>
<evidence type="ECO:0000313" key="2">
    <source>
        <dbReference type="EMBL" id="EUD64021.1"/>
    </source>
</evidence>
<reference evidence="2 3" key="1">
    <citation type="submission" date="2013-02" db="EMBL/GenBank/DDBJ databases">
        <title>The Genome Sequence of Plasmodium inui San Antonio 1.</title>
        <authorList>
            <consortium name="The Broad Institute Genome Sequencing Platform"/>
            <consortium name="The Broad Institute Genome Sequencing Center for Infectious Disease"/>
            <person name="Neafsey D."/>
            <person name="Cheeseman I."/>
            <person name="Volkman S."/>
            <person name="Adams J."/>
            <person name="Walker B."/>
            <person name="Young S.K."/>
            <person name="Zeng Q."/>
            <person name="Gargeya S."/>
            <person name="Fitzgerald M."/>
            <person name="Haas B."/>
            <person name="Abouelleil A."/>
            <person name="Alvarado L."/>
            <person name="Arachchi H.M."/>
            <person name="Berlin A.M."/>
            <person name="Chapman S.B."/>
            <person name="Dewar J."/>
            <person name="Goldberg J."/>
            <person name="Griggs A."/>
            <person name="Gujja S."/>
            <person name="Hansen M."/>
            <person name="Howarth C."/>
            <person name="Imamovic A."/>
            <person name="Larimer J."/>
            <person name="McCowan C."/>
            <person name="Murphy C."/>
            <person name="Neiman D."/>
            <person name="Pearson M."/>
            <person name="Priest M."/>
            <person name="Roberts A."/>
            <person name="Saif S."/>
            <person name="Shea T."/>
            <person name="Sisk P."/>
            <person name="Sykes S."/>
            <person name="Wortman J."/>
            <person name="Nusbaum C."/>
            <person name="Birren B."/>
        </authorList>
    </citation>
    <scope>NUCLEOTIDE SEQUENCE [LARGE SCALE GENOMIC DNA]</scope>
    <source>
        <strain evidence="2 3">San Antonio 1</strain>
    </source>
</reference>
<dbReference type="OrthoDB" id="379807at2759"/>
<name>W7AFH7_9APIC</name>
<organism evidence="2 3">
    <name type="scientific">Plasmodium inui San Antonio 1</name>
    <dbReference type="NCBI Taxonomy" id="1237626"/>
    <lineage>
        <taxon>Eukaryota</taxon>
        <taxon>Sar</taxon>
        <taxon>Alveolata</taxon>
        <taxon>Apicomplexa</taxon>
        <taxon>Aconoidasida</taxon>
        <taxon>Haemosporida</taxon>
        <taxon>Plasmodiidae</taxon>
        <taxon>Plasmodium</taxon>
        <taxon>Plasmodium (Plasmodium)</taxon>
    </lineage>
</organism>